<feature type="region of interest" description="Disordered" evidence="7">
    <location>
        <begin position="70"/>
        <end position="93"/>
    </location>
</feature>
<evidence type="ECO:0000313" key="10">
    <source>
        <dbReference type="Proteomes" id="UP000766486"/>
    </source>
</evidence>
<feature type="domain" description="Zn(2)-C6 fungal-type" evidence="8">
    <location>
        <begin position="7"/>
        <end position="42"/>
    </location>
</feature>
<dbReference type="InterPro" id="IPR001138">
    <property type="entry name" value="Zn2Cys6_DnaBD"/>
</dbReference>
<evidence type="ECO:0000256" key="1">
    <source>
        <dbReference type="ARBA" id="ARBA00004123"/>
    </source>
</evidence>
<dbReference type="Gene3D" id="4.10.240.10">
    <property type="entry name" value="Zn(2)-C6 fungal-type DNA-binding domain"/>
    <property type="match status" value="1"/>
</dbReference>
<keyword evidence="3" id="KW-0805">Transcription regulation</keyword>
<keyword evidence="4" id="KW-0238">DNA-binding</keyword>
<comment type="subcellular location">
    <subcellularLocation>
        <location evidence="1">Nucleus</location>
    </subcellularLocation>
</comment>
<comment type="caution">
    <text evidence="9">The sequence shown here is derived from an EMBL/GenBank/DDBJ whole genome shotgun (WGS) entry which is preliminary data.</text>
</comment>
<evidence type="ECO:0000313" key="9">
    <source>
        <dbReference type="EMBL" id="VUC21920.1"/>
    </source>
</evidence>
<evidence type="ECO:0000259" key="8">
    <source>
        <dbReference type="PROSITE" id="PS50048"/>
    </source>
</evidence>
<gene>
    <name evidence="9" type="ORF">CLO192961_LOCUS68183</name>
</gene>
<dbReference type="Pfam" id="PF04082">
    <property type="entry name" value="Fungal_trans"/>
    <property type="match status" value="1"/>
</dbReference>
<evidence type="ECO:0000256" key="4">
    <source>
        <dbReference type="ARBA" id="ARBA00023125"/>
    </source>
</evidence>
<dbReference type="PANTHER" id="PTHR31845">
    <property type="entry name" value="FINGER DOMAIN PROTEIN, PUTATIVE-RELATED"/>
    <property type="match status" value="1"/>
</dbReference>
<name>A0ABY6TTW2_BIOOC</name>
<dbReference type="InterPro" id="IPR051089">
    <property type="entry name" value="prtT"/>
</dbReference>
<dbReference type="CDD" id="cd00067">
    <property type="entry name" value="GAL4"/>
    <property type="match status" value="1"/>
</dbReference>
<dbReference type="Pfam" id="PF00172">
    <property type="entry name" value="Zn_clus"/>
    <property type="match status" value="1"/>
</dbReference>
<proteinExistence type="predicted"/>
<keyword evidence="10" id="KW-1185">Reference proteome</keyword>
<dbReference type="CDD" id="cd12148">
    <property type="entry name" value="fungal_TF_MHR"/>
    <property type="match status" value="1"/>
</dbReference>
<dbReference type="EMBL" id="CABFNS010000477">
    <property type="protein sequence ID" value="VUC21920.1"/>
    <property type="molecule type" value="Genomic_DNA"/>
</dbReference>
<keyword evidence="6" id="KW-0539">Nucleus</keyword>
<evidence type="ECO:0000256" key="2">
    <source>
        <dbReference type="ARBA" id="ARBA00022723"/>
    </source>
</evidence>
<evidence type="ECO:0000256" key="7">
    <source>
        <dbReference type="SAM" id="MobiDB-lite"/>
    </source>
</evidence>
<keyword evidence="2" id="KW-0479">Metal-binding</keyword>
<dbReference type="PROSITE" id="PS50048">
    <property type="entry name" value="ZN2_CY6_FUNGAL_2"/>
    <property type="match status" value="1"/>
</dbReference>
<evidence type="ECO:0000256" key="5">
    <source>
        <dbReference type="ARBA" id="ARBA00023163"/>
    </source>
</evidence>
<evidence type="ECO:0000256" key="6">
    <source>
        <dbReference type="ARBA" id="ARBA00023242"/>
    </source>
</evidence>
<evidence type="ECO:0000256" key="3">
    <source>
        <dbReference type="ARBA" id="ARBA00023015"/>
    </source>
</evidence>
<dbReference type="PANTHER" id="PTHR31845:SF17">
    <property type="entry name" value="ZN(II)2CYS6 TRANSCRIPTION FACTOR (EUROFUNG)"/>
    <property type="match status" value="1"/>
</dbReference>
<protein>
    <recommendedName>
        <fullName evidence="8">Zn(2)-C6 fungal-type domain-containing protein</fullName>
    </recommendedName>
</protein>
<accession>A0ABY6TTW2</accession>
<reference evidence="9 10" key="1">
    <citation type="submission" date="2019-06" db="EMBL/GenBank/DDBJ databases">
        <authorList>
            <person name="Broberg M."/>
        </authorList>
    </citation>
    <scope>NUCLEOTIDE SEQUENCE [LARGE SCALE GENOMIC DNA]</scope>
</reference>
<dbReference type="InterPro" id="IPR036864">
    <property type="entry name" value="Zn2-C6_fun-type_DNA-bd_sf"/>
</dbReference>
<dbReference type="InterPro" id="IPR007219">
    <property type="entry name" value="XnlR_reg_dom"/>
</dbReference>
<keyword evidence="5" id="KW-0804">Transcription</keyword>
<organism evidence="9 10">
    <name type="scientific">Bionectria ochroleuca</name>
    <name type="common">Gliocladium roseum</name>
    <dbReference type="NCBI Taxonomy" id="29856"/>
    <lineage>
        <taxon>Eukaryota</taxon>
        <taxon>Fungi</taxon>
        <taxon>Dikarya</taxon>
        <taxon>Ascomycota</taxon>
        <taxon>Pezizomycotina</taxon>
        <taxon>Sordariomycetes</taxon>
        <taxon>Hypocreomycetidae</taxon>
        <taxon>Hypocreales</taxon>
        <taxon>Bionectriaceae</taxon>
        <taxon>Clonostachys</taxon>
    </lineage>
</organism>
<dbReference type="Proteomes" id="UP000766486">
    <property type="component" value="Unassembled WGS sequence"/>
</dbReference>
<sequence length="564" mass="64224">MTLKSWMCDPCKKLKLRCDWSSSTSFTPQCNRCGKYDLKCVMDSQPWAANAQQLYRTTVLEASSRTTFWGPTSNAGGNPSDLHSGEKLPGSNGPRTLSLNHSAISRRNGVDRSVLDLDPNVKNHLFDIYLKHIQPFFPVVSAYSIQAYPPTPLLEAVICAVAAKHRLAIASWRDLEYTRGFIQEQLAQMFSLRAKYEPKIQTVQALVIACARFEILNKDYADFLNVAITMALMCKMAQDLKLDESLKANNDTDDTKFRRQIWKCCMFMDVFKAAIYGQIPNLHQDYWIGLDRSLLRRRETEPQSPSDMAFDDFVALACHLERIIRSLYITQRSETSKLLGQITSIFHLLDRCQKLVTSHLHLYDHDTSRALQMYVHNNRLLIVLGVKLSDFGEGPDISELKGIVEQQRELVVHEAIQTLSWLDGELTHSPFTEMGFILYFVSRALLVVVSQLNTLGTTSAQSSPLVSRLLEATESARSFSDRLLELNRWGVEWYQAHIIRGILGRLNVENRASVENESQPVPQEVEPSFDDLSMDNMWATEDWEALVESCGFDSWIFPNFESTL</sequence>
<dbReference type="SUPFAM" id="SSF57701">
    <property type="entry name" value="Zn2/Cys6 DNA-binding domain"/>
    <property type="match status" value="1"/>
</dbReference>